<evidence type="ECO:0000256" key="1">
    <source>
        <dbReference type="SAM" id="Phobius"/>
    </source>
</evidence>
<feature type="transmembrane region" description="Helical" evidence="1">
    <location>
        <begin position="202"/>
        <end position="219"/>
    </location>
</feature>
<dbReference type="AlphaFoldDB" id="A0A9N7R0U3"/>
<feature type="non-terminal residue" evidence="2">
    <location>
        <position position="547"/>
    </location>
</feature>
<dbReference type="EMBL" id="CACSLK010000214">
    <property type="protein sequence ID" value="CAA0805770.1"/>
    <property type="molecule type" value="Genomic_DNA"/>
</dbReference>
<evidence type="ECO:0000313" key="3">
    <source>
        <dbReference type="Proteomes" id="UP001153555"/>
    </source>
</evidence>
<evidence type="ECO:0000313" key="2">
    <source>
        <dbReference type="EMBL" id="CAA0805770.1"/>
    </source>
</evidence>
<feature type="non-terminal residue" evidence="2">
    <location>
        <position position="1"/>
    </location>
</feature>
<keyword evidence="3" id="KW-1185">Reference proteome</keyword>
<organism evidence="2 3">
    <name type="scientific">Striga hermonthica</name>
    <name type="common">Purple witchweed</name>
    <name type="synonym">Buchnera hermonthica</name>
    <dbReference type="NCBI Taxonomy" id="68872"/>
    <lineage>
        <taxon>Eukaryota</taxon>
        <taxon>Viridiplantae</taxon>
        <taxon>Streptophyta</taxon>
        <taxon>Embryophyta</taxon>
        <taxon>Tracheophyta</taxon>
        <taxon>Spermatophyta</taxon>
        <taxon>Magnoliopsida</taxon>
        <taxon>eudicotyledons</taxon>
        <taxon>Gunneridae</taxon>
        <taxon>Pentapetalae</taxon>
        <taxon>asterids</taxon>
        <taxon>lamiids</taxon>
        <taxon>Lamiales</taxon>
        <taxon>Orobanchaceae</taxon>
        <taxon>Buchnereae</taxon>
        <taxon>Striga</taxon>
    </lineage>
</organism>
<protein>
    <submittedName>
        <fullName evidence="2">Uncharacterized protein</fullName>
    </submittedName>
</protein>
<proteinExistence type="predicted"/>
<keyword evidence="1" id="KW-1133">Transmembrane helix</keyword>
<feature type="transmembrane region" description="Helical" evidence="1">
    <location>
        <begin position="177"/>
        <end position="196"/>
    </location>
</feature>
<keyword evidence="1" id="KW-0472">Membrane</keyword>
<sequence length="547" mass="61996">HQRLFIRPTTEVLNNHLKPKQRNDFTITNQISLATSVHGKDQNSQSCYLVLEAINLSSHTIKTCPSLQILFYMLTIADSAAFTHFEFQIRASRQPLTPRILCLIMVVGFPLIQRLIFILFSINEMGFLPQFFFYVSLFSSSTPANQRSQLSFRRVFSIICKILITCPIGDMCKYCHFFLCFSYFLGFSALCVAVFFVFLKKFFVVAFCSFFFFFLRWYAGSCVDYSSSTSHSGSSADTLDRLIDRGLDQADSSSVEIIGCKMVNVSPPSSGTSTPKVDWVEYDQALLDGGLVEVSRSPRGNSPRLDLIPQGIPLRLLDVPVYSTSPVPVSLVTPLDPRKVVSVACTLAKLATLNLFSYASAARVESFRQFSGLPSDWELVTPGPDGNFACPPEGCYTFFVDQVIFGLRFPIQAELLEISDLYKMMGFFSDLGRSNERTSGSGTNRIWTVHDASLVALSWNLGCILDMSRVATREMSIRIGNLARSRYSVALKYRFPSRKFDVCSVEFFDTFRWIFHSLPVPDDVWERCWQLLSDDILYRQRRLFNND</sequence>
<name>A0A9N7R0U3_STRHE</name>
<gene>
    <name evidence="2" type="ORF">SHERM_00685</name>
</gene>
<accession>A0A9N7R0U3</accession>
<reference evidence="2" key="1">
    <citation type="submission" date="2019-12" db="EMBL/GenBank/DDBJ databases">
        <authorList>
            <person name="Scholes J."/>
        </authorList>
    </citation>
    <scope>NUCLEOTIDE SEQUENCE</scope>
</reference>
<keyword evidence="1" id="KW-0812">Transmembrane</keyword>
<comment type="caution">
    <text evidence="2">The sequence shown here is derived from an EMBL/GenBank/DDBJ whole genome shotgun (WGS) entry which is preliminary data.</text>
</comment>
<dbReference type="Proteomes" id="UP001153555">
    <property type="component" value="Unassembled WGS sequence"/>
</dbReference>
<feature type="transmembrane region" description="Helical" evidence="1">
    <location>
        <begin position="100"/>
        <end position="120"/>
    </location>
</feature>